<evidence type="ECO:0000313" key="2">
    <source>
        <dbReference type="EMBL" id="BBD73930.1"/>
    </source>
</evidence>
<protein>
    <recommendedName>
        <fullName evidence="5">Secondary thiamine-phosphate synthase enzyme</fullName>
    </recommendedName>
</protein>
<dbReference type="OrthoDB" id="6663at2157"/>
<dbReference type="PIRSF" id="PIRSF004681">
    <property type="entry name" value="UCP004681"/>
    <property type="match status" value="1"/>
</dbReference>
<dbReference type="GeneID" id="38667772"/>
<dbReference type="EMBL" id="AP018553">
    <property type="protein sequence ID" value="BBD73930.1"/>
    <property type="molecule type" value="Genomic_DNA"/>
</dbReference>
<organism evidence="2 4">
    <name type="scientific">Sulfodiicoccus acidiphilus</name>
    <dbReference type="NCBI Taxonomy" id="1670455"/>
    <lineage>
        <taxon>Archaea</taxon>
        <taxon>Thermoproteota</taxon>
        <taxon>Thermoprotei</taxon>
        <taxon>Sulfolobales</taxon>
        <taxon>Sulfolobaceae</taxon>
        <taxon>Sulfodiicoccus</taxon>
    </lineage>
</organism>
<dbReference type="EMBL" id="BMQS01000025">
    <property type="protein sequence ID" value="GGU03312.1"/>
    <property type="molecule type" value="Genomic_DNA"/>
</dbReference>
<evidence type="ECO:0008006" key="5">
    <source>
        <dbReference type="Google" id="ProtNLM"/>
    </source>
</evidence>
<dbReference type="Proteomes" id="UP000276741">
    <property type="component" value="Chromosome"/>
</dbReference>
<evidence type="ECO:0000313" key="3">
    <source>
        <dbReference type="EMBL" id="GGU03312.1"/>
    </source>
</evidence>
<dbReference type="PANTHER" id="PTHR30615:SF8">
    <property type="entry name" value="UPF0047 PROTEIN C4A8.02C"/>
    <property type="match status" value="1"/>
</dbReference>
<dbReference type="RefSeq" id="WP_126451163.1">
    <property type="nucleotide sequence ID" value="NZ_AP018553.1"/>
</dbReference>
<comment type="similarity">
    <text evidence="1">Belongs to the UPF0047 family.</text>
</comment>
<accession>A0A348B6X8</accession>
<evidence type="ECO:0000313" key="4">
    <source>
        <dbReference type="Proteomes" id="UP000276741"/>
    </source>
</evidence>
<reference evidence="4" key="2">
    <citation type="submission" date="2018-04" db="EMBL/GenBank/DDBJ databases">
        <title>Complete genome sequence of Sulfodiicoccus acidiphilus strain HS-1.</title>
        <authorList>
            <person name="Sakai H.D."/>
            <person name="Kurosawa N."/>
        </authorList>
    </citation>
    <scope>NUCLEOTIDE SEQUENCE [LARGE SCALE GENOMIC DNA]</scope>
    <source>
        <strain evidence="4">HS-1</strain>
    </source>
</reference>
<dbReference type="Pfam" id="PF01894">
    <property type="entry name" value="YjbQ"/>
    <property type="match status" value="1"/>
</dbReference>
<name>A0A348B6X8_9CREN</name>
<dbReference type="Proteomes" id="UP000616143">
    <property type="component" value="Unassembled WGS sequence"/>
</dbReference>
<reference evidence="2" key="3">
    <citation type="journal article" date="2019" name="BMC Res. Notes">
        <title>Complete genome sequence of the Sulfodiicoccus acidiphilus strain HS-1T, the first crenarchaeon that lacks polB3, isolated from an acidic hot spring in Ohwaku-dani, Hakone, Japan.</title>
        <authorList>
            <person name="Sakai H.D."/>
            <person name="Kurosawa N."/>
        </authorList>
    </citation>
    <scope>NUCLEOTIDE SEQUENCE</scope>
    <source>
        <strain evidence="2">HS-1</strain>
    </source>
</reference>
<proteinExistence type="inferred from homology"/>
<dbReference type="InterPro" id="IPR035917">
    <property type="entry name" value="YjbQ-like_sf"/>
</dbReference>
<dbReference type="NCBIfam" id="TIGR00149">
    <property type="entry name" value="TIGR00149_YjbQ"/>
    <property type="match status" value="1"/>
</dbReference>
<sequence>MKVEFEVNTSSRLQAIDITNEVNDRLKGIEDGVVLLYVKHTTCGLIVNEAEEGLMSDYVKWLGRVFPINGDYLHNRIDNNGHAHLSSAIVGNSRLLPVSNGKLDLGTWQRVILLEFDGPRRRVIGLKTAMK</sequence>
<evidence type="ECO:0000256" key="1">
    <source>
        <dbReference type="ARBA" id="ARBA00005534"/>
    </source>
</evidence>
<dbReference type="InterPro" id="IPR001602">
    <property type="entry name" value="UPF0047_YjbQ-like"/>
</dbReference>
<dbReference type="SUPFAM" id="SSF111038">
    <property type="entry name" value="YjbQ-like"/>
    <property type="match status" value="1"/>
</dbReference>
<reference evidence="3" key="1">
    <citation type="journal article" date="2014" name="Int. J. Syst. Evol. Microbiol.">
        <title>Complete genome sequence of Corynebacterium casei LMG S-19264T (=DSM 44701T), isolated from a smear-ripened cheese.</title>
        <authorList>
            <consortium name="US DOE Joint Genome Institute (JGI-PGF)"/>
            <person name="Walter F."/>
            <person name="Albersmeier A."/>
            <person name="Kalinowski J."/>
            <person name="Ruckert C."/>
        </authorList>
    </citation>
    <scope>NUCLEOTIDE SEQUENCE</scope>
    <source>
        <strain evidence="3">JCM 31740</strain>
    </source>
</reference>
<reference evidence="3" key="4">
    <citation type="submission" date="2020-09" db="EMBL/GenBank/DDBJ databases">
        <authorList>
            <person name="Sun Q."/>
            <person name="Ohkuma M."/>
        </authorList>
    </citation>
    <scope>NUCLEOTIDE SEQUENCE</scope>
    <source>
        <strain evidence="3">JCM 31740</strain>
    </source>
</reference>
<dbReference type="PROSITE" id="PS01314">
    <property type="entry name" value="UPF0047"/>
    <property type="match status" value="1"/>
</dbReference>
<dbReference type="PANTHER" id="PTHR30615">
    <property type="entry name" value="UNCHARACTERIZED PROTEIN YJBQ-RELATED"/>
    <property type="match status" value="1"/>
</dbReference>
<gene>
    <name evidence="3" type="ORF">GCM10007116_20320</name>
    <name evidence="2" type="ORF">HS1genome_2319</name>
</gene>
<dbReference type="KEGG" id="sacd:HS1genome_2319"/>
<dbReference type="AlphaFoldDB" id="A0A348B6X8"/>
<keyword evidence="4" id="KW-1185">Reference proteome</keyword>
<dbReference type="Gene3D" id="2.60.120.460">
    <property type="entry name" value="YjbQ-like"/>
    <property type="match status" value="1"/>
</dbReference>